<dbReference type="Proteomes" id="UP000230750">
    <property type="component" value="Unassembled WGS sequence"/>
</dbReference>
<feature type="domain" description="IgGFc-binding protein N-terminal" evidence="1">
    <location>
        <begin position="139"/>
        <end position="405"/>
    </location>
</feature>
<dbReference type="OrthoDB" id="10005154at2759"/>
<protein>
    <recommendedName>
        <fullName evidence="1">IgGFc-binding protein N-terminal domain-containing protein</fullName>
    </recommendedName>
</protein>
<dbReference type="EMBL" id="MRZV01000757">
    <property type="protein sequence ID" value="PIK44748.1"/>
    <property type="molecule type" value="Genomic_DNA"/>
</dbReference>
<dbReference type="AlphaFoldDB" id="A0A2G8K9R8"/>
<sequence length="441" mass="49267">MQTHSSNVAVFEEDSMASCDETQHDYGHYEVQYAFTFLPIHCGRRIRTVHRVSILTNSSSSCASVKLSFPLSNNISDINITLSPGSGQSILIPEAYPEIDPRNRDPYGEITNTTIVISAIGKVHAYAFTECQQGNQASAFRLLDVDDIGTNYWVMSYHSYPKHKMLAVVSIYDNTSIQIHWNTSIAPELYPNNITILLNKFQTYTLALEFDPTGVQLTSNKPISVFSGHTKASIPATPSTDPIAECLKPVEDWGRVFSLTQLVDPKFAGGYIVRILSSSTNNITTWKLGGNHNETTLAAGEFLEVLVDGNVTHPLEIVASNKVLVVQFTVMNDHTSPVMLQVPSQEHHRISNEILFPVFDMTDTNTTTYLTVWLPPEVDILQLSLNERAVWKFIDKDSSEWSIFQKILEVGFNRLAIQGNGNVHAIVYSYGHRRAYAYTIA</sequence>
<gene>
    <name evidence="2" type="ORF">BSL78_18386</name>
</gene>
<evidence type="ECO:0000313" key="3">
    <source>
        <dbReference type="Proteomes" id="UP000230750"/>
    </source>
</evidence>
<proteinExistence type="predicted"/>
<accession>A0A2G8K9R8</accession>
<dbReference type="PANTHER" id="PTHR46534:SF1">
    <property type="entry name" value="IGGFC-BINDING PROTEIN N-TERMINAL DOMAIN-CONTAINING PROTEIN"/>
    <property type="match status" value="1"/>
</dbReference>
<evidence type="ECO:0000313" key="2">
    <source>
        <dbReference type="EMBL" id="PIK44748.1"/>
    </source>
</evidence>
<dbReference type="PANTHER" id="PTHR46534">
    <property type="entry name" value="IGGFC_BINDING DOMAIN-CONTAINING PROTEIN"/>
    <property type="match status" value="1"/>
</dbReference>
<keyword evidence="3" id="KW-1185">Reference proteome</keyword>
<dbReference type="Pfam" id="PF17517">
    <property type="entry name" value="IgGFc_binding"/>
    <property type="match status" value="1"/>
</dbReference>
<reference evidence="2 3" key="1">
    <citation type="journal article" date="2017" name="PLoS Biol.">
        <title>The sea cucumber genome provides insights into morphological evolution and visceral regeneration.</title>
        <authorList>
            <person name="Zhang X."/>
            <person name="Sun L."/>
            <person name="Yuan J."/>
            <person name="Sun Y."/>
            <person name="Gao Y."/>
            <person name="Zhang L."/>
            <person name="Li S."/>
            <person name="Dai H."/>
            <person name="Hamel J.F."/>
            <person name="Liu C."/>
            <person name="Yu Y."/>
            <person name="Liu S."/>
            <person name="Lin W."/>
            <person name="Guo K."/>
            <person name="Jin S."/>
            <person name="Xu P."/>
            <person name="Storey K.B."/>
            <person name="Huan P."/>
            <person name="Zhang T."/>
            <person name="Zhou Y."/>
            <person name="Zhang J."/>
            <person name="Lin C."/>
            <person name="Li X."/>
            <person name="Xing L."/>
            <person name="Huo D."/>
            <person name="Sun M."/>
            <person name="Wang L."/>
            <person name="Mercier A."/>
            <person name="Li F."/>
            <person name="Yang H."/>
            <person name="Xiang J."/>
        </authorList>
    </citation>
    <scope>NUCLEOTIDE SEQUENCE [LARGE SCALE GENOMIC DNA]</scope>
    <source>
        <strain evidence="2">Shaxun</strain>
        <tissue evidence="2">Muscle</tissue>
    </source>
</reference>
<comment type="caution">
    <text evidence="2">The sequence shown here is derived from an EMBL/GenBank/DDBJ whole genome shotgun (WGS) entry which is preliminary data.</text>
</comment>
<name>A0A2G8K9R8_STIJA</name>
<dbReference type="InterPro" id="IPR035234">
    <property type="entry name" value="IgGFc-bd_N"/>
</dbReference>
<organism evidence="2 3">
    <name type="scientific">Stichopus japonicus</name>
    <name type="common">Sea cucumber</name>
    <dbReference type="NCBI Taxonomy" id="307972"/>
    <lineage>
        <taxon>Eukaryota</taxon>
        <taxon>Metazoa</taxon>
        <taxon>Echinodermata</taxon>
        <taxon>Eleutherozoa</taxon>
        <taxon>Echinozoa</taxon>
        <taxon>Holothuroidea</taxon>
        <taxon>Aspidochirotacea</taxon>
        <taxon>Aspidochirotida</taxon>
        <taxon>Stichopodidae</taxon>
        <taxon>Apostichopus</taxon>
    </lineage>
</organism>
<evidence type="ECO:0000259" key="1">
    <source>
        <dbReference type="Pfam" id="PF17517"/>
    </source>
</evidence>